<sequence length="93" mass="9911">MSSRRVSHGRQVPRQGVIVTGAASGIGEATARRFVTEGAKVALVDRDKASLEEVAKSLPADQVMVQATDVSDRVPSIEWSRLSSTAWAGWTSS</sequence>
<dbReference type="PANTHER" id="PTHR43669">
    <property type="entry name" value="5-KETO-D-GLUCONATE 5-REDUCTASE"/>
    <property type="match status" value="1"/>
</dbReference>
<dbReference type="Pfam" id="PF00106">
    <property type="entry name" value="adh_short"/>
    <property type="match status" value="1"/>
</dbReference>
<evidence type="ECO:0000256" key="1">
    <source>
        <dbReference type="ARBA" id="ARBA00006484"/>
    </source>
</evidence>
<dbReference type="SUPFAM" id="SSF51735">
    <property type="entry name" value="NAD(P)-binding Rossmann-fold domains"/>
    <property type="match status" value="1"/>
</dbReference>
<evidence type="ECO:0000313" key="4">
    <source>
        <dbReference type="Proteomes" id="UP000297966"/>
    </source>
</evidence>
<dbReference type="CDD" id="cd05233">
    <property type="entry name" value="SDR_c"/>
    <property type="match status" value="1"/>
</dbReference>
<dbReference type="PANTHER" id="PTHR43669:SF3">
    <property type="entry name" value="ALCOHOL DEHYDROGENASE, PUTATIVE (AFU_ORTHOLOGUE AFUA_3G03445)-RELATED"/>
    <property type="match status" value="1"/>
</dbReference>
<dbReference type="AlphaFoldDB" id="A0A4Y9M880"/>
<dbReference type="Proteomes" id="UP000297966">
    <property type="component" value="Unassembled WGS sequence"/>
</dbReference>
<proteinExistence type="inferred from homology"/>
<gene>
    <name evidence="3" type="ORF">E4K65_04655</name>
</gene>
<dbReference type="Gene3D" id="3.40.50.720">
    <property type="entry name" value="NAD(P)-binding Rossmann-like Domain"/>
    <property type="match status" value="1"/>
</dbReference>
<comment type="caution">
    <text evidence="3">The sequence shown here is derived from an EMBL/GenBank/DDBJ whole genome shotgun (WGS) entry which is preliminary data.</text>
</comment>
<organism evidence="3 4">
    <name type="scientific">Bradyrhizobium niftali</name>
    <dbReference type="NCBI Taxonomy" id="2560055"/>
    <lineage>
        <taxon>Bacteria</taxon>
        <taxon>Pseudomonadati</taxon>
        <taxon>Pseudomonadota</taxon>
        <taxon>Alphaproteobacteria</taxon>
        <taxon>Hyphomicrobiales</taxon>
        <taxon>Nitrobacteraceae</taxon>
        <taxon>Bradyrhizobium</taxon>
    </lineage>
</organism>
<keyword evidence="2" id="KW-0560">Oxidoreductase</keyword>
<reference evidence="3 4" key="1">
    <citation type="submission" date="2019-03" db="EMBL/GenBank/DDBJ databases">
        <title>Bradyrhizobium diversity isolated from nodules of Chamaecrista fasciculata.</title>
        <authorList>
            <person name="Klepa M.S."/>
            <person name="Urquiaga M.O."/>
            <person name="Hungria M."/>
            <person name="Delamuta J.R."/>
        </authorList>
    </citation>
    <scope>NUCLEOTIDE SEQUENCE [LARGE SCALE GENOMIC DNA]</scope>
    <source>
        <strain evidence="3 4">CNPSo 3448</strain>
    </source>
</reference>
<evidence type="ECO:0000313" key="3">
    <source>
        <dbReference type="EMBL" id="TFV51360.1"/>
    </source>
</evidence>
<protein>
    <submittedName>
        <fullName evidence="3">SDR family NAD(P)-dependent oxidoreductase</fullName>
    </submittedName>
</protein>
<dbReference type="InterPro" id="IPR036291">
    <property type="entry name" value="NAD(P)-bd_dom_sf"/>
</dbReference>
<dbReference type="EMBL" id="SPQT01000001">
    <property type="protein sequence ID" value="TFV51360.1"/>
    <property type="molecule type" value="Genomic_DNA"/>
</dbReference>
<evidence type="ECO:0000256" key="2">
    <source>
        <dbReference type="ARBA" id="ARBA00023002"/>
    </source>
</evidence>
<dbReference type="OrthoDB" id="5457012at2"/>
<keyword evidence="4" id="KW-1185">Reference proteome</keyword>
<dbReference type="GO" id="GO:0016491">
    <property type="term" value="F:oxidoreductase activity"/>
    <property type="evidence" value="ECO:0007669"/>
    <property type="project" value="UniProtKB-KW"/>
</dbReference>
<comment type="similarity">
    <text evidence="1">Belongs to the short-chain dehydrogenases/reductases (SDR) family.</text>
</comment>
<dbReference type="InterPro" id="IPR002347">
    <property type="entry name" value="SDR_fam"/>
</dbReference>
<name>A0A4Y9M880_9BRAD</name>
<accession>A0A4Y9M880</accession>